<comment type="similarity">
    <text evidence="1">Belongs to the N(4)/N(6)-methyltransferase family.</text>
</comment>
<keyword evidence="3 11" id="KW-0489">Methyltransferase</keyword>
<feature type="region of interest" description="Disordered" evidence="8">
    <location>
        <begin position="1"/>
        <end position="23"/>
    </location>
</feature>
<dbReference type="RefSeq" id="WP_344322383.1">
    <property type="nucleotide sequence ID" value="NZ_BAAASZ010000020.1"/>
</dbReference>
<evidence type="ECO:0000313" key="11">
    <source>
        <dbReference type="EMBL" id="GAA2440951.1"/>
    </source>
</evidence>
<name>A0ABN3JV52_9ACTN</name>
<dbReference type="PRINTS" id="PR00507">
    <property type="entry name" value="N12N6MTFRASE"/>
</dbReference>
<evidence type="ECO:0000313" key="12">
    <source>
        <dbReference type="Proteomes" id="UP001501638"/>
    </source>
</evidence>
<dbReference type="PANTHER" id="PTHR42998">
    <property type="entry name" value="TYPE I RESTRICTION ENZYME HINDVIIP M PROTEIN-RELATED"/>
    <property type="match status" value="1"/>
</dbReference>
<comment type="catalytic activity">
    <reaction evidence="7">
        <text>a 2'-deoxyadenosine in DNA + S-adenosyl-L-methionine = an N(6)-methyl-2'-deoxyadenosine in DNA + S-adenosyl-L-homocysteine + H(+)</text>
        <dbReference type="Rhea" id="RHEA:15197"/>
        <dbReference type="Rhea" id="RHEA-COMP:12418"/>
        <dbReference type="Rhea" id="RHEA-COMP:12419"/>
        <dbReference type="ChEBI" id="CHEBI:15378"/>
        <dbReference type="ChEBI" id="CHEBI:57856"/>
        <dbReference type="ChEBI" id="CHEBI:59789"/>
        <dbReference type="ChEBI" id="CHEBI:90615"/>
        <dbReference type="ChEBI" id="CHEBI:90616"/>
        <dbReference type="EC" id="2.1.1.72"/>
    </reaction>
</comment>
<evidence type="ECO:0000256" key="6">
    <source>
        <dbReference type="ARBA" id="ARBA00022747"/>
    </source>
</evidence>
<sequence>MATTRAGTVPAARGRRKKSATTDSKDLKDTLWKAADKLRGSMDAAEYKHFVLGLIFLKYVSDAFAERREVLEAELREEGGYSETDLLELLEDRDEYTGYGVFWVPPAARWEFIAERAGSQSGSETIGQLLDAAMKAVGDTNPTLKNSLPVGLFNARGVDERRLKELVDLINRIGFGNQLGEDGRRRSARDVLGEVYEYCLAKFALAEGRRGGEYFTPAHVVKLLVEVLEPQPGERVYDPACGSGGMFVQAEKFVESHGGKMFDIAVYGQELNQNTWRLANMNLAIHGISADLGPRWGDTFHEDHHKDLRADVVMANPPFNISDWGGDRLGMDPRWRYGEPPVGNANFAWLQHMASKLSPKKGRAGIVLANGSMASQQSGEGEIRKAMVEDDLVACMVALPGQLFRSTQIPACLWFLARDKSPQGPKKLADRRGEVLFIDARQLGEMVSRTEKALTDEEVARIADTYHAWRGTESARKRGIEYADVPGFCKSAPLEEIREHDFILTPGRYVGAAEVEEDPDAEPVEEKIARLTKELFAHFEESARLEAAVREQLGRIS</sequence>
<protein>
    <recommendedName>
        <fullName evidence="2">site-specific DNA-methyltransferase (adenine-specific)</fullName>
        <ecNumber evidence="2">2.1.1.72</ecNumber>
    </recommendedName>
</protein>
<comment type="caution">
    <text evidence="11">The sequence shown here is derived from an EMBL/GenBank/DDBJ whole genome shotgun (WGS) entry which is preliminary data.</text>
</comment>
<dbReference type="Proteomes" id="UP001501638">
    <property type="component" value="Unassembled WGS sequence"/>
</dbReference>
<dbReference type="InterPro" id="IPR022749">
    <property type="entry name" value="D12N6_MeTrfase_N"/>
</dbReference>
<keyword evidence="6" id="KW-0680">Restriction system</keyword>
<evidence type="ECO:0000256" key="4">
    <source>
        <dbReference type="ARBA" id="ARBA00022679"/>
    </source>
</evidence>
<evidence type="ECO:0000259" key="10">
    <source>
        <dbReference type="Pfam" id="PF12161"/>
    </source>
</evidence>
<dbReference type="Pfam" id="PF12161">
    <property type="entry name" value="HsdM_N"/>
    <property type="match status" value="1"/>
</dbReference>
<evidence type="ECO:0000256" key="1">
    <source>
        <dbReference type="ARBA" id="ARBA00006594"/>
    </source>
</evidence>
<dbReference type="InterPro" id="IPR003356">
    <property type="entry name" value="DNA_methylase_A-5"/>
</dbReference>
<accession>A0ABN3JV52</accession>
<evidence type="ECO:0000259" key="9">
    <source>
        <dbReference type="Pfam" id="PF02384"/>
    </source>
</evidence>
<keyword evidence="5" id="KW-0949">S-adenosyl-L-methionine</keyword>
<dbReference type="Pfam" id="PF02384">
    <property type="entry name" value="N6_Mtase"/>
    <property type="match status" value="1"/>
</dbReference>
<dbReference type="InterPro" id="IPR052916">
    <property type="entry name" value="Type-I_RE_MTase_Subunit"/>
</dbReference>
<dbReference type="Gene3D" id="1.20.1260.30">
    <property type="match status" value="1"/>
</dbReference>
<gene>
    <name evidence="11" type="ORF">GCM10010405_25420</name>
</gene>
<keyword evidence="12" id="KW-1185">Reference proteome</keyword>
<reference evidence="11 12" key="1">
    <citation type="journal article" date="2019" name="Int. J. Syst. Evol. Microbiol.">
        <title>The Global Catalogue of Microorganisms (GCM) 10K type strain sequencing project: providing services to taxonomists for standard genome sequencing and annotation.</title>
        <authorList>
            <consortium name="The Broad Institute Genomics Platform"/>
            <consortium name="The Broad Institute Genome Sequencing Center for Infectious Disease"/>
            <person name="Wu L."/>
            <person name="Ma J."/>
        </authorList>
    </citation>
    <scope>NUCLEOTIDE SEQUENCE [LARGE SCALE GENOMIC DNA]</scope>
    <source>
        <strain evidence="11 12">JCM 6305</strain>
    </source>
</reference>
<evidence type="ECO:0000256" key="7">
    <source>
        <dbReference type="ARBA" id="ARBA00047942"/>
    </source>
</evidence>
<proteinExistence type="inferred from homology"/>
<keyword evidence="4" id="KW-0808">Transferase</keyword>
<organism evidence="11 12">
    <name type="scientific">Streptomyces macrosporus</name>
    <dbReference type="NCBI Taxonomy" id="44032"/>
    <lineage>
        <taxon>Bacteria</taxon>
        <taxon>Bacillati</taxon>
        <taxon>Actinomycetota</taxon>
        <taxon>Actinomycetes</taxon>
        <taxon>Kitasatosporales</taxon>
        <taxon>Streptomycetaceae</taxon>
        <taxon>Streptomyces</taxon>
    </lineage>
</organism>
<dbReference type="Gene3D" id="3.40.50.150">
    <property type="entry name" value="Vaccinia Virus protein VP39"/>
    <property type="match status" value="1"/>
</dbReference>
<dbReference type="EC" id="2.1.1.72" evidence="2"/>
<feature type="domain" description="N6 adenine-specific DNA methyltransferase N-terminal" evidence="10">
    <location>
        <begin position="27"/>
        <end position="170"/>
    </location>
</feature>
<dbReference type="SUPFAM" id="SSF53335">
    <property type="entry name" value="S-adenosyl-L-methionine-dependent methyltransferases"/>
    <property type="match status" value="1"/>
</dbReference>
<dbReference type="InterPro" id="IPR038333">
    <property type="entry name" value="T1MK-like_N_sf"/>
</dbReference>
<dbReference type="GO" id="GO:0008168">
    <property type="term" value="F:methyltransferase activity"/>
    <property type="evidence" value="ECO:0007669"/>
    <property type="project" value="UniProtKB-KW"/>
</dbReference>
<evidence type="ECO:0000256" key="2">
    <source>
        <dbReference type="ARBA" id="ARBA00011900"/>
    </source>
</evidence>
<evidence type="ECO:0000256" key="5">
    <source>
        <dbReference type="ARBA" id="ARBA00022691"/>
    </source>
</evidence>
<dbReference type="GO" id="GO:0032259">
    <property type="term" value="P:methylation"/>
    <property type="evidence" value="ECO:0007669"/>
    <property type="project" value="UniProtKB-KW"/>
</dbReference>
<evidence type="ECO:0000256" key="8">
    <source>
        <dbReference type="SAM" id="MobiDB-lite"/>
    </source>
</evidence>
<dbReference type="PANTHER" id="PTHR42998:SF1">
    <property type="entry name" value="TYPE I RESTRICTION ENZYME HINDI METHYLASE SUBUNIT"/>
    <property type="match status" value="1"/>
</dbReference>
<dbReference type="EMBL" id="BAAASZ010000020">
    <property type="protein sequence ID" value="GAA2440951.1"/>
    <property type="molecule type" value="Genomic_DNA"/>
</dbReference>
<dbReference type="InterPro" id="IPR029063">
    <property type="entry name" value="SAM-dependent_MTases_sf"/>
</dbReference>
<evidence type="ECO:0000256" key="3">
    <source>
        <dbReference type="ARBA" id="ARBA00022603"/>
    </source>
</evidence>
<feature type="domain" description="DNA methylase adenine-specific" evidence="9">
    <location>
        <begin position="188"/>
        <end position="518"/>
    </location>
</feature>